<dbReference type="GO" id="GO:0005975">
    <property type="term" value="P:carbohydrate metabolic process"/>
    <property type="evidence" value="ECO:0007669"/>
    <property type="project" value="InterPro"/>
</dbReference>
<dbReference type="Pfam" id="PF17678">
    <property type="entry name" value="Glyco_hydro_92N"/>
    <property type="match status" value="1"/>
</dbReference>
<dbReference type="InterPro" id="IPR014718">
    <property type="entry name" value="GH-type_carb-bd"/>
</dbReference>
<dbReference type="RefSeq" id="WP_119991043.1">
    <property type="nucleotide sequence ID" value="NZ_CP032489.1"/>
</dbReference>
<dbReference type="InterPro" id="IPR005887">
    <property type="entry name" value="GH92_a_mannosidase_put"/>
</dbReference>
<evidence type="ECO:0000313" key="6">
    <source>
        <dbReference type="EMBL" id="AYD49370.1"/>
    </source>
</evidence>
<dbReference type="GO" id="GO:0030246">
    <property type="term" value="F:carbohydrate binding"/>
    <property type="evidence" value="ECO:0007669"/>
    <property type="project" value="InterPro"/>
</dbReference>
<name>A0A386HUX5_9BACT</name>
<dbReference type="Pfam" id="PF07971">
    <property type="entry name" value="Glyco_hydro_92"/>
    <property type="match status" value="1"/>
</dbReference>
<keyword evidence="3" id="KW-0106">Calcium</keyword>
<evidence type="ECO:0000256" key="1">
    <source>
        <dbReference type="ARBA" id="ARBA00001913"/>
    </source>
</evidence>
<dbReference type="InterPro" id="IPR041371">
    <property type="entry name" value="GH92_N"/>
</dbReference>
<dbReference type="InterPro" id="IPR012939">
    <property type="entry name" value="Glyco_hydro_92"/>
</dbReference>
<dbReference type="SUPFAM" id="SSF48208">
    <property type="entry name" value="Six-hairpin glycosidases"/>
    <property type="match status" value="1"/>
</dbReference>
<comment type="subunit">
    <text evidence="2">Monomer.</text>
</comment>
<dbReference type="PANTHER" id="PTHR12143">
    <property type="entry name" value="PEPTIDE N-GLYCANASE PNGASE -RELATED"/>
    <property type="match status" value="1"/>
</dbReference>
<dbReference type="GO" id="GO:0005829">
    <property type="term" value="C:cytosol"/>
    <property type="evidence" value="ECO:0007669"/>
    <property type="project" value="TreeGrafter"/>
</dbReference>
<keyword evidence="6" id="KW-0378">Hydrolase</keyword>
<proteinExistence type="predicted"/>
<evidence type="ECO:0000256" key="3">
    <source>
        <dbReference type="ARBA" id="ARBA00022837"/>
    </source>
</evidence>
<keyword evidence="7" id="KW-1185">Reference proteome</keyword>
<evidence type="ECO:0000313" key="7">
    <source>
        <dbReference type="Proteomes" id="UP000266118"/>
    </source>
</evidence>
<evidence type="ECO:0000256" key="2">
    <source>
        <dbReference type="ARBA" id="ARBA00011245"/>
    </source>
</evidence>
<dbReference type="Gene3D" id="3.30.2080.10">
    <property type="entry name" value="GH92 mannosidase domain"/>
    <property type="match status" value="1"/>
</dbReference>
<dbReference type="OrthoDB" id="9804511at2"/>
<dbReference type="GO" id="GO:0006516">
    <property type="term" value="P:glycoprotein catabolic process"/>
    <property type="evidence" value="ECO:0007669"/>
    <property type="project" value="TreeGrafter"/>
</dbReference>
<dbReference type="Gene3D" id="1.20.1050.60">
    <property type="entry name" value="alpha-1,2-mannosidase"/>
    <property type="match status" value="1"/>
</dbReference>
<accession>A0A386HUX5</accession>
<evidence type="ECO:0000259" key="4">
    <source>
        <dbReference type="Pfam" id="PF07971"/>
    </source>
</evidence>
<organism evidence="6 7">
    <name type="scientific">Arachidicoccus soli</name>
    <dbReference type="NCBI Taxonomy" id="2341117"/>
    <lineage>
        <taxon>Bacteria</taxon>
        <taxon>Pseudomonadati</taxon>
        <taxon>Bacteroidota</taxon>
        <taxon>Chitinophagia</taxon>
        <taxon>Chitinophagales</taxon>
        <taxon>Chitinophagaceae</taxon>
        <taxon>Arachidicoccus</taxon>
    </lineage>
</organism>
<dbReference type="FunFam" id="3.30.2080.10:FF:000001">
    <property type="entry name" value="Alpha-1,2-mannosidase subfamily"/>
    <property type="match status" value="1"/>
</dbReference>
<dbReference type="Gene3D" id="2.70.98.10">
    <property type="match status" value="1"/>
</dbReference>
<gene>
    <name evidence="6" type="ORF">D6B99_08915</name>
</gene>
<dbReference type="KEGG" id="ark:D6B99_08915"/>
<dbReference type="Gene3D" id="1.20.1610.10">
    <property type="entry name" value="alpha-1,2-mannosidases domains"/>
    <property type="match status" value="1"/>
</dbReference>
<feature type="domain" description="Glycosyl hydrolase family 92" evidence="4">
    <location>
        <begin position="273"/>
        <end position="764"/>
    </location>
</feature>
<dbReference type="InterPro" id="IPR050883">
    <property type="entry name" value="PNGase"/>
</dbReference>
<dbReference type="AlphaFoldDB" id="A0A386HUX5"/>
<sequence length="789" mass="88068">MLNGQTLSLTSYVNPLIGSKGDGHIFIGPSCPFGMVKPGPDNSVAANSGYVADSTIPIYGFSQLHVSGTGGGPKYGNISVMPFTGKDDIYARSTWSQQKVSLGLYAVYLNKYQIHTEITTSQHSSLYKFIFNKSTNKTNEESTFKVKIDGGIFLGEKPIPNSREAQQFVGSSVQVLSDSSLQGYSRIRGGWNNGRAYTVYYYVIFDHKFSSFSTWHAEQLYNGISEQKDNSDKTGAIVKFKANDLLGDSLKMRVGISFIGELNAKSNLIEKPNLNDGVNSIFDFQKTYKSLIASWQSYLSRIEIQCVGETSKSENAATNELEIKKTDELQRVYDQKTMFYTALYHTMLMPTDRTGENPNWENTTPYYDDFYAIWDTYRCSSPLLTLIAPDREVAIVNALLQIYVHDGYLPDARSGNDNGRTQGGTNAEIVIADAFVKHLKGINYKLAMEAMLKDAEVPPGGNEEKEGRGGLTDYNSLGYVSHKFVRSGNRTIEYAYDDYCIASVAKGLKMMDVYKRYIRQANNWQNLWRNISDHGSRGFIMPRDADGKWVDSIDCGIVNGRHSKMAYNTPLSKDWPTCVCWWCGVFYEASSWEYSFSIPHDVAAIIAKSGGKQAFIKKLNTLFDNHYYNVGNEPSFLTPDLYHFVGRPDLSSSRILEIIKKNFHPTSDGLPGNDDSGAMSSWFAFHQMGLYPNAGQPYYLINSPAYALTIIHLGKSKSFIIKAKNLSEKNHFIVAATLDGVPLNKSWISHEELMNGKILELTMAAVPNSWATGTSKQDLPPSLSNISLE</sequence>
<feature type="domain" description="Glycosyl hydrolase family 92 N-terminal" evidence="5">
    <location>
        <begin position="12"/>
        <end position="257"/>
    </location>
</feature>
<evidence type="ECO:0000259" key="5">
    <source>
        <dbReference type="Pfam" id="PF17678"/>
    </source>
</evidence>
<dbReference type="Proteomes" id="UP000266118">
    <property type="component" value="Chromosome"/>
</dbReference>
<dbReference type="GO" id="GO:0000224">
    <property type="term" value="F:peptide-N4-(N-acetyl-beta-glucosaminyl)asparagine amidase activity"/>
    <property type="evidence" value="ECO:0007669"/>
    <property type="project" value="TreeGrafter"/>
</dbReference>
<dbReference type="EMBL" id="CP032489">
    <property type="protein sequence ID" value="AYD49370.1"/>
    <property type="molecule type" value="Genomic_DNA"/>
</dbReference>
<dbReference type="PANTHER" id="PTHR12143:SF43">
    <property type="entry name" value="PUTATIVE-RELATED"/>
    <property type="match status" value="1"/>
</dbReference>
<dbReference type="NCBIfam" id="TIGR01180">
    <property type="entry name" value="aman2_put"/>
    <property type="match status" value="1"/>
</dbReference>
<comment type="cofactor">
    <cofactor evidence="1">
        <name>Ca(2+)</name>
        <dbReference type="ChEBI" id="CHEBI:29108"/>
    </cofactor>
</comment>
<dbReference type="InterPro" id="IPR008928">
    <property type="entry name" value="6-hairpin_glycosidase_sf"/>
</dbReference>
<reference evidence="6 7" key="1">
    <citation type="submission" date="2018-09" db="EMBL/GenBank/DDBJ databases">
        <title>Arachidicoccus sp. nov., a bacterium isolated from soil.</title>
        <authorList>
            <person name="Weon H.-Y."/>
            <person name="Kwon S.-W."/>
            <person name="Lee S.A."/>
        </authorList>
    </citation>
    <scope>NUCLEOTIDE SEQUENCE [LARGE SCALE GENOMIC DNA]</scope>
    <source>
        <strain evidence="6 7">KIS59-12</strain>
    </source>
</reference>
<protein>
    <submittedName>
        <fullName evidence="6">Glycoside hydrolase family 92 protein</fullName>
    </submittedName>
</protein>